<dbReference type="AlphaFoldDB" id="A0A7G9L604"/>
<dbReference type="SUPFAM" id="SSF51735">
    <property type="entry name" value="NAD(P)-binding Rossmann-fold domains"/>
    <property type="match status" value="1"/>
</dbReference>
<protein>
    <submittedName>
        <fullName evidence="2">NAD(P)H-binding protein</fullName>
    </submittedName>
</protein>
<evidence type="ECO:0000313" key="3">
    <source>
        <dbReference type="Proteomes" id="UP000515861"/>
    </source>
</evidence>
<dbReference type="InterPro" id="IPR036291">
    <property type="entry name" value="NAD(P)-bd_dom_sf"/>
</dbReference>
<name>A0A7G9L604_9SPHN</name>
<proteinExistence type="predicted"/>
<keyword evidence="3" id="KW-1185">Reference proteome</keyword>
<evidence type="ECO:0000313" key="2">
    <source>
        <dbReference type="EMBL" id="QNM84053.1"/>
    </source>
</evidence>
<organism evidence="2 3">
    <name type="scientific">Sphingomonas sabuli</name>
    <dbReference type="NCBI Taxonomy" id="2764186"/>
    <lineage>
        <taxon>Bacteria</taxon>
        <taxon>Pseudomonadati</taxon>
        <taxon>Pseudomonadota</taxon>
        <taxon>Alphaproteobacteria</taxon>
        <taxon>Sphingomonadales</taxon>
        <taxon>Sphingomonadaceae</taxon>
        <taxon>Sphingomonas</taxon>
    </lineage>
</organism>
<dbReference type="Gene3D" id="3.40.50.720">
    <property type="entry name" value="NAD(P)-binding Rossmann-like Domain"/>
    <property type="match status" value="1"/>
</dbReference>
<dbReference type="InterPro" id="IPR016040">
    <property type="entry name" value="NAD(P)-bd_dom"/>
</dbReference>
<dbReference type="EMBL" id="CP060697">
    <property type="protein sequence ID" value="QNM84053.1"/>
    <property type="molecule type" value="Genomic_DNA"/>
</dbReference>
<gene>
    <name evidence="2" type="ORF">H8M03_08105</name>
</gene>
<evidence type="ECO:0000259" key="1">
    <source>
        <dbReference type="Pfam" id="PF13460"/>
    </source>
</evidence>
<accession>A0A7G9L604</accession>
<dbReference type="Proteomes" id="UP000515861">
    <property type="component" value="Chromosome"/>
</dbReference>
<dbReference type="InterPro" id="IPR051207">
    <property type="entry name" value="ComplexI_NDUFA9_subunit"/>
</dbReference>
<dbReference type="PANTHER" id="PTHR12126:SF11">
    <property type="entry name" value="NADH DEHYDROGENASE [UBIQUINONE] 1 ALPHA SUBCOMPLEX SUBUNIT 9, MITOCHONDRIAL"/>
    <property type="match status" value="1"/>
</dbReference>
<dbReference type="Pfam" id="PF13460">
    <property type="entry name" value="NAD_binding_10"/>
    <property type="match status" value="1"/>
</dbReference>
<dbReference type="GO" id="GO:0044877">
    <property type="term" value="F:protein-containing complex binding"/>
    <property type="evidence" value="ECO:0007669"/>
    <property type="project" value="TreeGrafter"/>
</dbReference>
<reference evidence="2 3" key="1">
    <citation type="submission" date="2020-08" db="EMBL/GenBank/DDBJ databases">
        <title>Sphingomonas sp. sand1-3 16S ribosomal RNA gene Genome sequencing and assembly.</title>
        <authorList>
            <person name="Kang M."/>
        </authorList>
    </citation>
    <scope>NUCLEOTIDE SEQUENCE [LARGE SCALE GENOMIC DNA]</scope>
    <source>
        <strain evidence="3">sand1-3</strain>
    </source>
</reference>
<feature type="domain" description="NAD(P)-binding" evidence="1">
    <location>
        <begin position="11"/>
        <end position="149"/>
    </location>
</feature>
<dbReference type="KEGG" id="ssau:H8M03_08105"/>
<sequence>MVAAVILAVTGGTGFVGARFLDIASRAGIAVKALTRRPQPRRDGVQWIEGSLSDADALRNLVTGCSAAVHIAGVLKARDAAGFEQGNVEGTLAMLAAATAAGITRFVHVSSLAAREPELSRYGGSKARAETLVERSGIDWVIVRPPAVYGPGDRETLELFKMARMRLMLLPPGGRVSLVHVDDLCRLLLALAKADRPSGVVLEPDDGRPDGWTHKDVAEAIGRAVGRNNVALSLPASMLRLGAVVDQLVRRERAKLSTDRAAYFSHSDWVVSSGRKPAPDLWSPRIDTEQGLADTARWYKANGWL</sequence>
<dbReference type="PANTHER" id="PTHR12126">
    <property type="entry name" value="NADH-UBIQUINONE OXIDOREDUCTASE 39 KDA SUBUNIT-RELATED"/>
    <property type="match status" value="1"/>
</dbReference>